<evidence type="ECO:0000313" key="2">
    <source>
        <dbReference type="EMBL" id="GLW89624.1"/>
    </source>
</evidence>
<sequence>MRPEVRDLVDAGSFPDEDANEESIERTQLLLERVAAPVTDEEAQALATIFGPDNCYGLSWTLLHLVETAPGAHTAHYPTHPKNLWRDLLNNRVATEK</sequence>
<comment type="caution">
    <text evidence="2">The sequence shown here is derived from an EMBL/GenBank/DDBJ whole genome shotgun (WGS) entry which is preliminary data.</text>
</comment>
<proteinExistence type="predicted"/>
<protein>
    <submittedName>
        <fullName evidence="2">Uncharacterized protein</fullName>
    </submittedName>
</protein>
<feature type="region of interest" description="Disordered" evidence="1">
    <location>
        <begin position="1"/>
        <end position="24"/>
    </location>
</feature>
<evidence type="ECO:0000256" key="1">
    <source>
        <dbReference type="SAM" id="MobiDB-lite"/>
    </source>
</evidence>
<dbReference type="EMBL" id="BSSD01000001">
    <property type="protein sequence ID" value="GLW89624.1"/>
    <property type="molecule type" value="Genomic_DNA"/>
</dbReference>
<gene>
    <name evidence="2" type="ORF">Aglo03_04400</name>
</gene>
<organism evidence="2 3">
    <name type="scientific">Actinokineospora globicatena</name>
    <dbReference type="NCBI Taxonomy" id="103729"/>
    <lineage>
        <taxon>Bacteria</taxon>
        <taxon>Bacillati</taxon>
        <taxon>Actinomycetota</taxon>
        <taxon>Actinomycetes</taxon>
        <taxon>Pseudonocardiales</taxon>
        <taxon>Pseudonocardiaceae</taxon>
        <taxon>Actinokineospora</taxon>
    </lineage>
</organism>
<reference evidence="2" key="1">
    <citation type="submission" date="2023-02" db="EMBL/GenBank/DDBJ databases">
        <title>Actinokineospora globicatena NBRC 15670.</title>
        <authorList>
            <person name="Ichikawa N."/>
            <person name="Sato H."/>
            <person name="Tonouchi N."/>
        </authorList>
    </citation>
    <scope>NUCLEOTIDE SEQUENCE</scope>
    <source>
        <strain evidence="2">NBRC 15670</strain>
    </source>
</reference>
<dbReference type="Proteomes" id="UP001165042">
    <property type="component" value="Unassembled WGS sequence"/>
</dbReference>
<accession>A0A9W6QJ98</accession>
<name>A0A9W6QJ98_9PSEU</name>
<dbReference type="AlphaFoldDB" id="A0A9W6QJ98"/>
<evidence type="ECO:0000313" key="3">
    <source>
        <dbReference type="Proteomes" id="UP001165042"/>
    </source>
</evidence>
<keyword evidence="3" id="KW-1185">Reference proteome</keyword>